<protein>
    <recommendedName>
        <fullName evidence="1">RNA helicase</fullName>
        <ecNumber evidence="1">3.6.4.13</ecNumber>
    </recommendedName>
</protein>
<evidence type="ECO:0000256" key="6">
    <source>
        <dbReference type="ARBA" id="ARBA00022840"/>
    </source>
</evidence>
<proteinExistence type="predicted"/>
<dbReference type="Pfam" id="PF00271">
    <property type="entry name" value="Helicase_C"/>
    <property type="match status" value="1"/>
</dbReference>
<keyword evidence="2" id="KW-0963">Cytoplasm</keyword>
<evidence type="ECO:0000256" key="1">
    <source>
        <dbReference type="ARBA" id="ARBA00012552"/>
    </source>
</evidence>
<dbReference type="InterPro" id="IPR057325">
    <property type="entry name" value="DeaD_dimer"/>
</dbReference>
<evidence type="ECO:0000256" key="3">
    <source>
        <dbReference type="ARBA" id="ARBA00022741"/>
    </source>
</evidence>
<dbReference type="Gene3D" id="3.40.50.300">
    <property type="entry name" value="P-loop containing nucleotide triphosphate hydrolases"/>
    <property type="match status" value="2"/>
</dbReference>
<dbReference type="GO" id="GO:0033592">
    <property type="term" value="F:RNA strand annealing activity"/>
    <property type="evidence" value="ECO:0007669"/>
    <property type="project" value="TreeGrafter"/>
</dbReference>
<dbReference type="GO" id="GO:0009409">
    <property type="term" value="P:response to cold"/>
    <property type="evidence" value="ECO:0007669"/>
    <property type="project" value="TreeGrafter"/>
</dbReference>
<name>T1BSG4_9ZZZZ</name>
<feature type="domain" description="Helicase ATP-binding" evidence="7">
    <location>
        <begin position="1"/>
        <end position="73"/>
    </location>
</feature>
<evidence type="ECO:0000259" key="8">
    <source>
        <dbReference type="PROSITE" id="PS51194"/>
    </source>
</evidence>
<keyword evidence="4" id="KW-0378">Hydrolase</keyword>
<gene>
    <name evidence="9" type="ORF">B1A_03661</name>
</gene>
<dbReference type="PROSITE" id="PS51192">
    <property type="entry name" value="HELICASE_ATP_BIND_1"/>
    <property type="match status" value="1"/>
</dbReference>
<sequence>MIDHLERGTLKLDALAHLVLDEADEMLRMGFIDDVESILKKTPPRRQVALFSATMPQAIRRIAQTYLRDPVEITIKGKTTTVAEVQQRYWLVSGLHKLDALTRILEVETFDGMIVFARTKQATDELAEKLSARGFSAAALNGDVPQALRERIVQRFKDAQIDILVATDVAARGLDVERVSHVLNYDIPTDTESYVHRIGRTGRAGRSGDAILFVTPRERHLLRAIERATRQPITPMQLPGAEAVNDRRIARFMERITEARALEGTDEFQRLLERYEQEQNV</sequence>
<dbReference type="InterPro" id="IPR014001">
    <property type="entry name" value="Helicase_ATP-bd"/>
</dbReference>
<dbReference type="PROSITE" id="PS51194">
    <property type="entry name" value="HELICASE_CTER"/>
    <property type="match status" value="1"/>
</dbReference>
<dbReference type="GO" id="GO:0005840">
    <property type="term" value="C:ribosome"/>
    <property type="evidence" value="ECO:0007669"/>
    <property type="project" value="TreeGrafter"/>
</dbReference>
<keyword evidence="5" id="KW-0347">Helicase</keyword>
<dbReference type="InterPro" id="IPR001650">
    <property type="entry name" value="Helicase_C-like"/>
</dbReference>
<accession>T1BSG4</accession>
<organism evidence="9">
    <name type="scientific">mine drainage metagenome</name>
    <dbReference type="NCBI Taxonomy" id="410659"/>
    <lineage>
        <taxon>unclassified sequences</taxon>
        <taxon>metagenomes</taxon>
        <taxon>ecological metagenomes</taxon>
    </lineage>
</organism>
<dbReference type="InterPro" id="IPR027417">
    <property type="entry name" value="P-loop_NTPase"/>
</dbReference>
<dbReference type="AlphaFoldDB" id="T1BSG4"/>
<dbReference type="Pfam" id="PF00270">
    <property type="entry name" value="DEAD"/>
    <property type="match status" value="1"/>
</dbReference>
<dbReference type="PANTHER" id="PTHR47963">
    <property type="entry name" value="DEAD-BOX ATP-DEPENDENT RNA HELICASE 47, MITOCHONDRIAL"/>
    <property type="match status" value="1"/>
</dbReference>
<comment type="caution">
    <text evidence="9">The sequence shown here is derived from an EMBL/GenBank/DDBJ whole genome shotgun (WGS) entry which is preliminary data.</text>
</comment>
<dbReference type="GO" id="GO:0005829">
    <property type="term" value="C:cytosol"/>
    <property type="evidence" value="ECO:0007669"/>
    <property type="project" value="TreeGrafter"/>
</dbReference>
<dbReference type="GO" id="GO:0005524">
    <property type="term" value="F:ATP binding"/>
    <property type="evidence" value="ECO:0007669"/>
    <property type="project" value="UniProtKB-KW"/>
</dbReference>
<evidence type="ECO:0000256" key="4">
    <source>
        <dbReference type="ARBA" id="ARBA00022801"/>
    </source>
</evidence>
<evidence type="ECO:0000256" key="2">
    <source>
        <dbReference type="ARBA" id="ARBA00022490"/>
    </source>
</evidence>
<dbReference type="GO" id="GO:0003724">
    <property type="term" value="F:RNA helicase activity"/>
    <property type="evidence" value="ECO:0007669"/>
    <property type="project" value="UniProtKB-EC"/>
</dbReference>
<dbReference type="InterPro" id="IPR000629">
    <property type="entry name" value="RNA-helicase_DEAD-box_CS"/>
</dbReference>
<reference evidence="9" key="2">
    <citation type="journal article" date="2014" name="ISME J.">
        <title>Microbial stratification in low pH oxic and suboxic macroscopic growths along an acid mine drainage.</title>
        <authorList>
            <person name="Mendez-Garcia C."/>
            <person name="Mesa V."/>
            <person name="Sprenger R.R."/>
            <person name="Richter M."/>
            <person name="Diez M.S."/>
            <person name="Solano J."/>
            <person name="Bargiela R."/>
            <person name="Golyshina O.V."/>
            <person name="Manteca A."/>
            <person name="Ramos J.L."/>
            <person name="Gallego J.R."/>
            <person name="Llorente I."/>
            <person name="Martins Dos Santos V.A."/>
            <person name="Jensen O.N."/>
            <person name="Pelaez A.I."/>
            <person name="Sanchez J."/>
            <person name="Ferrer M."/>
        </authorList>
    </citation>
    <scope>NUCLEOTIDE SEQUENCE</scope>
</reference>
<dbReference type="SMART" id="SM00490">
    <property type="entry name" value="HELICc"/>
    <property type="match status" value="1"/>
</dbReference>
<dbReference type="CDD" id="cd18787">
    <property type="entry name" value="SF2_C_DEAD"/>
    <property type="match status" value="1"/>
</dbReference>
<dbReference type="GO" id="GO:0016787">
    <property type="term" value="F:hydrolase activity"/>
    <property type="evidence" value="ECO:0007669"/>
    <property type="project" value="UniProtKB-KW"/>
</dbReference>
<dbReference type="EMBL" id="AUZX01002682">
    <property type="protein sequence ID" value="EQD75856.1"/>
    <property type="molecule type" value="Genomic_DNA"/>
</dbReference>
<dbReference type="SUPFAM" id="SSF52540">
    <property type="entry name" value="P-loop containing nucleoside triphosphate hydrolases"/>
    <property type="match status" value="1"/>
</dbReference>
<evidence type="ECO:0000259" key="7">
    <source>
        <dbReference type="PROSITE" id="PS51192"/>
    </source>
</evidence>
<feature type="non-terminal residue" evidence="9">
    <location>
        <position position="281"/>
    </location>
</feature>
<dbReference type="Pfam" id="PF25399">
    <property type="entry name" value="DeaD_dimer"/>
    <property type="match status" value="1"/>
</dbReference>
<keyword evidence="3" id="KW-0547">Nucleotide-binding</keyword>
<evidence type="ECO:0000256" key="5">
    <source>
        <dbReference type="ARBA" id="ARBA00022806"/>
    </source>
</evidence>
<dbReference type="PROSITE" id="PS00039">
    <property type="entry name" value="DEAD_ATP_HELICASE"/>
    <property type="match status" value="1"/>
</dbReference>
<keyword evidence="6" id="KW-0067">ATP-binding</keyword>
<dbReference type="PANTHER" id="PTHR47963:SF8">
    <property type="entry name" value="ATP-DEPENDENT RNA HELICASE DEAD"/>
    <property type="match status" value="1"/>
</dbReference>
<evidence type="ECO:0000313" key="9">
    <source>
        <dbReference type="EMBL" id="EQD75856.1"/>
    </source>
</evidence>
<dbReference type="EC" id="3.6.4.13" evidence="1"/>
<dbReference type="InterPro" id="IPR050547">
    <property type="entry name" value="DEAD_box_RNA_helicases"/>
</dbReference>
<feature type="domain" description="Helicase C-terminal" evidence="8">
    <location>
        <begin position="97"/>
        <end position="244"/>
    </location>
</feature>
<dbReference type="InterPro" id="IPR011545">
    <property type="entry name" value="DEAD/DEAH_box_helicase_dom"/>
</dbReference>
<reference evidence="9" key="1">
    <citation type="submission" date="2013-08" db="EMBL/GenBank/DDBJ databases">
        <authorList>
            <person name="Mendez C."/>
            <person name="Richter M."/>
            <person name="Ferrer M."/>
            <person name="Sanchez J."/>
        </authorList>
    </citation>
    <scope>NUCLEOTIDE SEQUENCE</scope>
</reference>